<gene>
    <name evidence="7" type="ORF">P3X46_027245</name>
</gene>
<reference evidence="7 8" key="1">
    <citation type="journal article" date="2023" name="Plant Biotechnol. J.">
        <title>Chromosome-level wild Hevea brasiliensis genome provides new tools for genomic-assisted breeding and valuable loci to elevate rubber yield.</title>
        <authorList>
            <person name="Cheng H."/>
            <person name="Song X."/>
            <person name="Hu Y."/>
            <person name="Wu T."/>
            <person name="Yang Q."/>
            <person name="An Z."/>
            <person name="Feng S."/>
            <person name="Deng Z."/>
            <person name="Wu W."/>
            <person name="Zeng X."/>
            <person name="Tu M."/>
            <person name="Wang X."/>
            <person name="Huang H."/>
        </authorList>
    </citation>
    <scope>NUCLEOTIDE SEQUENCE [LARGE SCALE GENOMIC DNA]</scope>
    <source>
        <strain evidence="7">MT/VB/25A 57/8</strain>
    </source>
</reference>
<evidence type="ECO:0000256" key="3">
    <source>
        <dbReference type="ARBA" id="ARBA00023015"/>
    </source>
</evidence>
<evidence type="ECO:0000313" key="8">
    <source>
        <dbReference type="Proteomes" id="UP001174677"/>
    </source>
</evidence>
<proteinExistence type="inferred from homology"/>
<dbReference type="Proteomes" id="UP001174677">
    <property type="component" value="Chromosome 15"/>
</dbReference>
<evidence type="ECO:0000256" key="1">
    <source>
        <dbReference type="ARBA" id="ARBA00004123"/>
    </source>
</evidence>
<dbReference type="PANTHER" id="PTHR10221:SF9">
    <property type="entry name" value="TRANSCRIPTION INITIATION FACTOR TFIID SUBUNIT 6"/>
    <property type="match status" value="1"/>
</dbReference>
<keyword evidence="4" id="KW-0804">Transcription</keyword>
<evidence type="ECO:0000256" key="2">
    <source>
        <dbReference type="ARBA" id="ARBA00007688"/>
    </source>
</evidence>
<evidence type="ECO:0000256" key="4">
    <source>
        <dbReference type="ARBA" id="ARBA00023163"/>
    </source>
</evidence>
<dbReference type="Pfam" id="PF07571">
    <property type="entry name" value="TAF6_C"/>
    <property type="match status" value="1"/>
</dbReference>
<dbReference type="CDD" id="cd08050">
    <property type="entry name" value="TAF6C"/>
    <property type="match status" value="1"/>
</dbReference>
<comment type="subcellular location">
    <subcellularLocation>
        <location evidence="1">Nucleus</location>
    </subcellularLocation>
</comment>
<organism evidence="7 8">
    <name type="scientific">Hevea brasiliensis</name>
    <name type="common">Para rubber tree</name>
    <name type="synonym">Siphonia brasiliensis</name>
    <dbReference type="NCBI Taxonomy" id="3981"/>
    <lineage>
        <taxon>Eukaryota</taxon>
        <taxon>Viridiplantae</taxon>
        <taxon>Streptophyta</taxon>
        <taxon>Embryophyta</taxon>
        <taxon>Tracheophyta</taxon>
        <taxon>Spermatophyta</taxon>
        <taxon>Magnoliopsida</taxon>
        <taxon>eudicotyledons</taxon>
        <taxon>Gunneridae</taxon>
        <taxon>Pentapetalae</taxon>
        <taxon>rosids</taxon>
        <taxon>fabids</taxon>
        <taxon>Malpighiales</taxon>
        <taxon>Euphorbiaceae</taxon>
        <taxon>Crotonoideae</taxon>
        <taxon>Micrandreae</taxon>
        <taxon>Hevea</taxon>
    </lineage>
</organism>
<evidence type="ECO:0000259" key="6">
    <source>
        <dbReference type="Pfam" id="PF07571"/>
    </source>
</evidence>
<comment type="similarity">
    <text evidence="2">Belongs to the TAF6 family.</text>
</comment>
<accession>A0ABQ9KZ87</accession>
<name>A0ABQ9KZ87_HEVBR</name>
<feature type="domain" description="TAF6 C-terminal HEAT repeat" evidence="6">
    <location>
        <begin position="79"/>
        <end position="161"/>
    </location>
</feature>
<dbReference type="InterPro" id="IPR011442">
    <property type="entry name" value="TAF6_C"/>
</dbReference>
<dbReference type="PANTHER" id="PTHR10221">
    <property type="entry name" value="TRANSCRIPTION INITIATION FACTOR TFIID SUBUNIT 6"/>
    <property type="match status" value="1"/>
</dbReference>
<dbReference type="EMBL" id="JARPOI010000015">
    <property type="protein sequence ID" value="KAJ9153848.1"/>
    <property type="molecule type" value="Genomic_DNA"/>
</dbReference>
<sequence length="337" mass="37664">MRHSRRTTLTAEDVDSALCLRNVDPVYGFASGDPLRFKRVAGHKDLYYIDDKNVEFKDYVSHEIKVGLLKWARVMGVYLYFDKITVLTMRTDSILFKQALVSLATESGLHPLLPYFTYLIADEVTQNLNNFSVLFALMRVAQSLLQNPHIHIEPYVCLLILPNLEPYLLLLEPEMLLEKQKNEIKGHEAWCIYGALVRAAGICLYDQLKRLPGGHCFQINKDKRKASTDNLMQQPPLQKLATDGATSVMQVNSTQGAIGGYPKAAAASSMGISLMSHQLPTENISGSDSGLVLKTSTMLAQAWKEDTDAGHLLASLCELFSESMFAFIPKPELSFFL</sequence>
<evidence type="ECO:0000313" key="7">
    <source>
        <dbReference type="EMBL" id="KAJ9153848.1"/>
    </source>
</evidence>
<evidence type="ECO:0000256" key="5">
    <source>
        <dbReference type="ARBA" id="ARBA00023242"/>
    </source>
</evidence>
<comment type="caution">
    <text evidence="7">The sequence shown here is derived from an EMBL/GenBank/DDBJ whole genome shotgun (WGS) entry which is preliminary data.</text>
</comment>
<dbReference type="InterPro" id="IPR037796">
    <property type="entry name" value="TAF6"/>
</dbReference>
<dbReference type="InterPro" id="IPR046344">
    <property type="entry name" value="TAF6_C_sf"/>
</dbReference>
<protein>
    <recommendedName>
        <fullName evidence="6">TAF6 C-terminal HEAT repeat domain-containing protein</fullName>
    </recommendedName>
</protein>
<keyword evidence="8" id="KW-1185">Reference proteome</keyword>
<keyword evidence="3" id="KW-0805">Transcription regulation</keyword>
<keyword evidence="5" id="KW-0539">Nucleus</keyword>
<dbReference type="Gene3D" id="1.25.40.770">
    <property type="entry name" value="TAF6, C-terminal HEAT repeat domain"/>
    <property type="match status" value="1"/>
</dbReference>